<dbReference type="STRING" id="268407.PWYN_17940"/>
<gene>
    <name evidence="1" type="ORF">PWYN_17940</name>
</gene>
<name>A0A098M3K6_9BACL</name>
<dbReference type="InterPro" id="IPR021617">
    <property type="entry name" value="DUF3231"/>
</dbReference>
<dbReference type="Pfam" id="PF11553">
    <property type="entry name" value="DUF3231"/>
    <property type="match status" value="1"/>
</dbReference>
<dbReference type="RefSeq" id="WP_036654618.1">
    <property type="nucleotide sequence ID" value="NZ_JQCR01000003.1"/>
</dbReference>
<evidence type="ECO:0000313" key="2">
    <source>
        <dbReference type="Proteomes" id="UP000029734"/>
    </source>
</evidence>
<keyword evidence="2" id="KW-1185">Reference proteome</keyword>
<comment type="caution">
    <text evidence="1">The sequence shown here is derived from an EMBL/GenBank/DDBJ whole genome shotgun (WGS) entry which is preliminary data.</text>
</comment>
<sequence>MGILDGNPKDEPMHYGEISGLWQYSTAAKAMFSSLQAYRYHAGDKDLKRVIDDFIDLAYREIKDCDKLLKDNGILPSPALPDRPTAKMEDIPVGARFSDPEIAAMLSANVAVGLVHCSQIMGMSIREDIAAFFLKTHTLKANLGLSILRLTKEKGWLIPPPLQVKRELVNA</sequence>
<reference evidence="1 2" key="2">
    <citation type="submission" date="2014-10" db="EMBL/GenBank/DDBJ databases">
        <title>Comparative genomics of the Paenibacillus odorifer group.</title>
        <authorList>
            <person name="Tsai Y.-C."/>
            <person name="Martin N."/>
            <person name="Korlach J."/>
            <person name="Wiedmann M."/>
        </authorList>
    </citation>
    <scope>NUCLEOTIDE SEQUENCE [LARGE SCALE GENOMIC DNA]</scope>
    <source>
        <strain evidence="1 2">DSM 18334</strain>
    </source>
</reference>
<reference evidence="1 2" key="1">
    <citation type="submission" date="2014-08" db="EMBL/GenBank/DDBJ databases">
        <authorList>
            <person name="den Bakker H.C."/>
        </authorList>
    </citation>
    <scope>NUCLEOTIDE SEQUENCE [LARGE SCALE GENOMIC DNA]</scope>
    <source>
        <strain evidence="1 2">DSM 18334</strain>
    </source>
</reference>
<dbReference type="EMBL" id="JQCR01000003">
    <property type="protein sequence ID" value="KGE16596.1"/>
    <property type="molecule type" value="Genomic_DNA"/>
</dbReference>
<dbReference type="Gene3D" id="1.20.1260.10">
    <property type="match status" value="1"/>
</dbReference>
<accession>A0A098M3K6</accession>
<dbReference type="OrthoDB" id="1934429at2"/>
<proteinExistence type="predicted"/>
<evidence type="ECO:0000313" key="1">
    <source>
        <dbReference type="EMBL" id="KGE16596.1"/>
    </source>
</evidence>
<dbReference type="Proteomes" id="UP000029734">
    <property type="component" value="Unassembled WGS sequence"/>
</dbReference>
<dbReference type="AlphaFoldDB" id="A0A098M3K6"/>
<dbReference type="eggNOG" id="ENOG502ZBP3">
    <property type="taxonomic scope" value="Bacteria"/>
</dbReference>
<organism evidence="1 2">
    <name type="scientific">Paenibacillus wynnii</name>
    <dbReference type="NCBI Taxonomy" id="268407"/>
    <lineage>
        <taxon>Bacteria</taxon>
        <taxon>Bacillati</taxon>
        <taxon>Bacillota</taxon>
        <taxon>Bacilli</taxon>
        <taxon>Bacillales</taxon>
        <taxon>Paenibacillaceae</taxon>
        <taxon>Paenibacillus</taxon>
    </lineage>
</organism>
<dbReference type="InterPro" id="IPR012347">
    <property type="entry name" value="Ferritin-like"/>
</dbReference>
<protein>
    <submittedName>
        <fullName evidence="1">Membrane protein</fullName>
    </submittedName>
</protein>